<dbReference type="AlphaFoldDB" id="A0A8X6N9B9"/>
<evidence type="ECO:0000313" key="1">
    <source>
        <dbReference type="EMBL" id="GFT01187.1"/>
    </source>
</evidence>
<evidence type="ECO:0000313" key="2">
    <source>
        <dbReference type="Proteomes" id="UP000887013"/>
    </source>
</evidence>
<reference evidence="1" key="1">
    <citation type="submission" date="2020-08" db="EMBL/GenBank/DDBJ databases">
        <title>Multicomponent nature underlies the extraordinary mechanical properties of spider dragline silk.</title>
        <authorList>
            <person name="Kono N."/>
            <person name="Nakamura H."/>
            <person name="Mori M."/>
            <person name="Yoshida Y."/>
            <person name="Ohtoshi R."/>
            <person name="Malay A.D."/>
            <person name="Moran D.A.P."/>
            <person name="Tomita M."/>
            <person name="Numata K."/>
            <person name="Arakawa K."/>
        </authorList>
    </citation>
    <scope>NUCLEOTIDE SEQUENCE</scope>
</reference>
<keyword evidence="2" id="KW-1185">Reference proteome</keyword>
<dbReference type="EMBL" id="BMAW01006905">
    <property type="protein sequence ID" value="GFT01187.1"/>
    <property type="molecule type" value="Genomic_DNA"/>
</dbReference>
<accession>A0A8X6N9B9</accession>
<dbReference type="Proteomes" id="UP000887013">
    <property type="component" value="Unassembled WGS sequence"/>
</dbReference>
<name>A0A8X6N9B9_NEPPI</name>
<gene>
    <name evidence="1" type="ORF">NPIL_214961</name>
</gene>
<proteinExistence type="predicted"/>
<sequence length="98" mass="11387">MFKIKDENIGQLSVCDSIHRTSPMHKAASHWPILMHPIQEGQMPDPESTTFVISIIDRRLWLPWTAGDTKWHLETGHSVMVWESLKIHLLCCIVFLRI</sequence>
<protein>
    <submittedName>
        <fullName evidence="1">Uncharacterized protein</fullName>
    </submittedName>
</protein>
<comment type="caution">
    <text evidence="1">The sequence shown here is derived from an EMBL/GenBank/DDBJ whole genome shotgun (WGS) entry which is preliminary data.</text>
</comment>
<organism evidence="1 2">
    <name type="scientific">Nephila pilipes</name>
    <name type="common">Giant wood spider</name>
    <name type="synonym">Nephila maculata</name>
    <dbReference type="NCBI Taxonomy" id="299642"/>
    <lineage>
        <taxon>Eukaryota</taxon>
        <taxon>Metazoa</taxon>
        <taxon>Ecdysozoa</taxon>
        <taxon>Arthropoda</taxon>
        <taxon>Chelicerata</taxon>
        <taxon>Arachnida</taxon>
        <taxon>Araneae</taxon>
        <taxon>Araneomorphae</taxon>
        <taxon>Entelegynae</taxon>
        <taxon>Araneoidea</taxon>
        <taxon>Nephilidae</taxon>
        <taxon>Nephila</taxon>
    </lineage>
</organism>